<dbReference type="AlphaFoldDB" id="A0AAQ0H0R1"/>
<dbReference type="EMBL" id="QEPT01000001">
    <property type="protein sequence ID" value="RDE85445.1"/>
    <property type="molecule type" value="Genomic_DNA"/>
</dbReference>
<protein>
    <recommendedName>
        <fullName evidence="3">ATP-binding protein</fullName>
    </recommendedName>
</protein>
<sequence length="284" mass="32865">MMISFLETQYLYADACVLLIAVIDSLKTQYPQLRFLVQRPNKSLQNHRPTRDKYNTFNVDAVFCHIGLYKLLGYDYTTKVKHKYVQSWHYVCSDEANGDVTNPIFDELEKMELANLSELYGGVIEGISNAVEHAYNKDIKTERNFVLKRWWMLIAEINDEFMLYVCDLGHGIPNTLRFNKDPSLLQAVFDKVKGLASTDCRDIKAATLLKATKTNLAYRGKGGQDIKTFIDKTPHSRMSIYSNRGLYRYNNNVKRVKEMLLDNKLSIDGTLLHWAIPFKKKDKL</sequence>
<reference evidence="1 2" key="1">
    <citation type="submission" date="2018-05" db="EMBL/GenBank/DDBJ databases">
        <title>Draft Genome Sequences for a Diverse set of 7 Haemophilus Species.</title>
        <authorList>
            <person name="Nichols M."/>
            <person name="Topaz N."/>
            <person name="Wang X."/>
            <person name="Wang X."/>
            <person name="Boxrud D."/>
        </authorList>
    </citation>
    <scope>NUCLEOTIDE SEQUENCE [LARGE SCALE GENOMIC DNA]</scope>
    <source>
        <strain evidence="1 2">C2006002596</strain>
    </source>
</reference>
<dbReference type="Proteomes" id="UP000253823">
    <property type="component" value="Unassembled WGS sequence"/>
</dbReference>
<comment type="caution">
    <text evidence="1">The sequence shown here is derived from an EMBL/GenBank/DDBJ whole genome shotgun (WGS) entry which is preliminary data.</text>
</comment>
<proteinExistence type="predicted"/>
<evidence type="ECO:0000313" key="2">
    <source>
        <dbReference type="Proteomes" id="UP000253823"/>
    </source>
</evidence>
<organism evidence="1 2">
    <name type="scientific">Haemophilus parainfluenzae</name>
    <dbReference type="NCBI Taxonomy" id="729"/>
    <lineage>
        <taxon>Bacteria</taxon>
        <taxon>Pseudomonadati</taxon>
        <taxon>Pseudomonadota</taxon>
        <taxon>Gammaproteobacteria</taxon>
        <taxon>Pasteurellales</taxon>
        <taxon>Pasteurellaceae</taxon>
        <taxon>Haemophilus</taxon>
    </lineage>
</organism>
<accession>A0AAQ0H0R1</accession>
<evidence type="ECO:0008006" key="3">
    <source>
        <dbReference type="Google" id="ProtNLM"/>
    </source>
</evidence>
<gene>
    <name evidence="1" type="ORF">DPV95_01245</name>
</gene>
<name>A0AAQ0H0R1_HAEPA</name>
<evidence type="ECO:0000313" key="1">
    <source>
        <dbReference type="EMBL" id="RDE85445.1"/>
    </source>
</evidence>